<dbReference type="EMBL" id="JARAOO010000008">
    <property type="protein sequence ID" value="KAJ7958646.1"/>
    <property type="molecule type" value="Genomic_DNA"/>
</dbReference>
<feature type="compositionally biased region" description="Low complexity" evidence="3">
    <location>
        <begin position="73"/>
        <end position="93"/>
    </location>
</feature>
<sequence>MEVLVGPTFSIDVSSSPPPVCGRDYPSPVTDEHVLAQPCLFFGVSGGCQSGKGSGYGIGEPIKFPAEASSENSSSIGVPGDSDDVSSSRGGAEVVEEEEEVQSKLNRGGLGSLGSLEDSLPIKRGLSNHFSGKSKSFADLSQVNTVKELEKQENPLNKKRRILVQSKLSRKSSFYSWSNPKSMPLLPLDEDDDGHNGDDDDDYEDEKLRGNAPLPSSSDITKKMNLRLRSFKTRTCFSLTDLQEHDDDEEHGYQ</sequence>
<evidence type="ECO:0000256" key="2">
    <source>
        <dbReference type="ARBA" id="ARBA00023242"/>
    </source>
</evidence>
<dbReference type="KEGG" id="qsa:O6P43_019344"/>
<organism evidence="4 5">
    <name type="scientific">Quillaja saponaria</name>
    <name type="common">Soap bark tree</name>
    <dbReference type="NCBI Taxonomy" id="32244"/>
    <lineage>
        <taxon>Eukaryota</taxon>
        <taxon>Viridiplantae</taxon>
        <taxon>Streptophyta</taxon>
        <taxon>Embryophyta</taxon>
        <taxon>Tracheophyta</taxon>
        <taxon>Spermatophyta</taxon>
        <taxon>Magnoliopsida</taxon>
        <taxon>eudicotyledons</taxon>
        <taxon>Gunneridae</taxon>
        <taxon>Pentapetalae</taxon>
        <taxon>rosids</taxon>
        <taxon>fabids</taxon>
        <taxon>Fabales</taxon>
        <taxon>Quillajaceae</taxon>
        <taxon>Quillaja</taxon>
    </lineage>
</organism>
<comment type="subcellular location">
    <subcellularLocation>
        <location evidence="1">Nucleus</location>
    </subcellularLocation>
</comment>
<feature type="compositionally biased region" description="Polar residues" evidence="3">
    <location>
        <begin position="171"/>
        <end position="181"/>
    </location>
</feature>
<gene>
    <name evidence="4" type="ORF">O6P43_019344</name>
</gene>
<dbReference type="GO" id="GO:0005634">
    <property type="term" value="C:nucleus"/>
    <property type="evidence" value="ECO:0007669"/>
    <property type="project" value="UniProtKB-SubCell"/>
</dbReference>
<feature type="compositionally biased region" description="Low complexity" evidence="3">
    <location>
        <begin position="103"/>
        <end position="119"/>
    </location>
</feature>
<protein>
    <submittedName>
        <fullName evidence="4">Stress response NST1-like protein</fullName>
    </submittedName>
</protein>
<evidence type="ECO:0000313" key="4">
    <source>
        <dbReference type="EMBL" id="KAJ7958646.1"/>
    </source>
</evidence>
<keyword evidence="5" id="KW-1185">Reference proteome</keyword>
<dbReference type="AlphaFoldDB" id="A0AAD7PK65"/>
<reference evidence="4" key="1">
    <citation type="journal article" date="2023" name="Science">
        <title>Elucidation of the pathway for biosynthesis of saponin adjuvants from the soapbark tree.</title>
        <authorList>
            <person name="Reed J."/>
            <person name="Orme A."/>
            <person name="El-Demerdash A."/>
            <person name="Owen C."/>
            <person name="Martin L.B.B."/>
            <person name="Misra R.C."/>
            <person name="Kikuchi S."/>
            <person name="Rejzek M."/>
            <person name="Martin A.C."/>
            <person name="Harkess A."/>
            <person name="Leebens-Mack J."/>
            <person name="Louveau T."/>
            <person name="Stephenson M.J."/>
            <person name="Osbourn A."/>
        </authorList>
    </citation>
    <scope>NUCLEOTIDE SEQUENCE</scope>
    <source>
        <strain evidence="4">S10</strain>
    </source>
</reference>
<evidence type="ECO:0000256" key="1">
    <source>
        <dbReference type="ARBA" id="ARBA00004123"/>
    </source>
</evidence>
<feature type="region of interest" description="Disordered" evidence="3">
    <location>
        <begin position="169"/>
        <end position="222"/>
    </location>
</feature>
<keyword evidence="2" id="KW-0539">Nucleus</keyword>
<dbReference type="PANTHER" id="PTHR33172:SF91">
    <property type="entry name" value="PROTEIN OXIDATIVE STRESS 3 LIKE 5"/>
    <property type="match status" value="1"/>
</dbReference>
<dbReference type="InterPro" id="IPR051992">
    <property type="entry name" value="OxStress_Response_Reg"/>
</dbReference>
<dbReference type="PANTHER" id="PTHR33172">
    <property type="entry name" value="OS08G0516900 PROTEIN"/>
    <property type="match status" value="1"/>
</dbReference>
<comment type="caution">
    <text evidence="4">The sequence shown here is derived from an EMBL/GenBank/DDBJ whole genome shotgun (WGS) entry which is preliminary data.</text>
</comment>
<feature type="region of interest" description="Disordered" evidence="3">
    <location>
        <begin position="59"/>
        <end position="134"/>
    </location>
</feature>
<name>A0AAD7PK65_QUISA</name>
<dbReference type="GO" id="GO:0006950">
    <property type="term" value="P:response to stress"/>
    <property type="evidence" value="ECO:0007669"/>
    <property type="project" value="UniProtKB-ARBA"/>
</dbReference>
<evidence type="ECO:0000313" key="5">
    <source>
        <dbReference type="Proteomes" id="UP001163823"/>
    </source>
</evidence>
<proteinExistence type="predicted"/>
<evidence type="ECO:0000256" key="3">
    <source>
        <dbReference type="SAM" id="MobiDB-lite"/>
    </source>
</evidence>
<dbReference type="Proteomes" id="UP001163823">
    <property type="component" value="Chromosome 8"/>
</dbReference>
<accession>A0AAD7PK65</accession>
<feature type="compositionally biased region" description="Acidic residues" evidence="3">
    <location>
        <begin position="188"/>
        <end position="205"/>
    </location>
</feature>